<comment type="caution">
    <text evidence="2">The sequence shown here is derived from an EMBL/GenBank/DDBJ whole genome shotgun (WGS) entry which is preliminary data.</text>
</comment>
<gene>
    <name evidence="2" type="ORF">GCM10022229_11760</name>
</gene>
<dbReference type="PANTHER" id="PTHR39165:SF1">
    <property type="entry name" value="DUF456 DOMAIN-CONTAINING PROTEIN"/>
    <property type="match status" value="1"/>
</dbReference>
<keyword evidence="3" id="KW-1185">Reference proteome</keyword>
<evidence type="ECO:0000313" key="2">
    <source>
        <dbReference type="EMBL" id="GAA3919790.1"/>
    </source>
</evidence>
<dbReference type="Pfam" id="PF04306">
    <property type="entry name" value="DUF456"/>
    <property type="match status" value="1"/>
</dbReference>
<evidence type="ECO:0000313" key="3">
    <source>
        <dbReference type="Proteomes" id="UP001501727"/>
    </source>
</evidence>
<dbReference type="InterPro" id="IPR007403">
    <property type="entry name" value="DUF456"/>
</dbReference>
<accession>A0ABP7MDL1</accession>
<feature type="transmembrane region" description="Helical" evidence="1">
    <location>
        <begin position="51"/>
        <end position="73"/>
    </location>
</feature>
<keyword evidence="1" id="KW-0812">Transmembrane</keyword>
<organism evidence="2 3">
    <name type="scientific">Luteimonas lutimaris</name>
    <dbReference type="NCBI Taxonomy" id="698645"/>
    <lineage>
        <taxon>Bacteria</taxon>
        <taxon>Pseudomonadati</taxon>
        <taxon>Pseudomonadota</taxon>
        <taxon>Gammaproteobacteria</taxon>
        <taxon>Lysobacterales</taxon>
        <taxon>Lysobacteraceae</taxon>
        <taxon>Luteimonas</taxon>
    </lineage>
</organism>
<sequence length="167" mass="17838">MDLHVLWYLLAALMVVVGLAGIILPALPGLPLVFAGMLLAAWTDGFERVEWWWLVILGALTALSLLVDFWATAAGAKRVGASRKAVIGAVVGTVVGLFIIPPFGLFIGPFAGALLGELWHGRGIDRARVGQATKVGFGTWMGIVFGIVLKLGLACTMFVLFAWAWYA</sequence>
<proteinExistence type="predicted"/>
<dbReference type="Proteomes" id="UP001501727">
    <property type="component" value="Unassembled WGS sequence"/>
</dbReference>
<feature type="transmembrane region" description="Helical" evidence="1">
    <location>
        <begin position="137"/>
        <end position="166"/>
    </location>
</feature>
<dbReference type="RefSeq" id="WP_344759021.1">
    <property type="nucleotide sequence ID" value="NZ_BAAAZU010000004.1"/>
</dbReference>
<keyword evidence="1" id="KW-1133">Transmembrane helix</keyword>
<keyword evidence="1" id="KW-0472">Membrane</keyword>
<evidence type="ECO:0000256" key="1">
    <source>
        <dbReference type="SAM" id="Phobius"/>
    </source>
</evidence>
<dbReference type="PANTHER" id="PTHR39165">
    <property type="entry name" value="IG HYPOTHETICAL 17883"/>
    <property type="match status" value="1"/>
</dbReference>
<protein>
    <submittedName>
        <fullName evidence="2">DUF456 domain-containing protein</fullName>
    </submittedName>
</protein>
<feature type="transmembrane region" description="Helical" evidence="1">
    <location>
        <begin position="85"/>
        <end position="116"/>
    </location>
</feature>
<reference evidence="3" key="1">
    <citation type="journal article" date="2019" name="Int. J. Syst. Evol. Microbiol.">
        <title>The Global Catalogue of Microorganisms (GCM) 10K type strain sequencing project: providing services to taxonomists for standard genome sequencing and annotation.</title>
        <authorList>
            <consortium name="The Broad Institute Genomics Platform"/>
            <consortium name="The Broad Institute Genome Sequencing Center for Infectious Disease"/>
            <person name="Wu L."/>
            <person name="Ma J."/>
        </authorList>
    </citation>
    <scope>NUCLEOTIDE SEQUENCE [LARGE SCALE GENOMIC DNA]</scope>
    <source>
        <strain evidence="3">JCM 16916</strain>
    </source>
</reference>
<dbReference type="EMBL" id="BAAAZU010000004">
    <property type="protein sequence ID" value="GAA3919790.1"/>
    <property type="molecule type" value="Genomic_DNA"/>
</dbReference>
<name>A0ABP7MDL1_9GAMM</name>
<feature type="transmembrane region" description="Helical" evidence="1">
    <location>
        <begin position="6"/>
        <end position="39"/>
    </location>
</feature>